<dbReference type="EMBL" id="CP044222">
    <property type="protein sequence ID" value="QEW06229.1"/>
    <property type="molecule type" value="Genomic_DNA"/>
</dbReference>
<dbReference type="KEGG" id="nik:F5I99_06805"/>
<keyword evidence="10" id="KW-1185">Reference proteome</keyword>
<dbReference type="GO" id="GO:1990281">
    <property type="term" value="C:efflux pump complex"/>
    <property type="evidence" value="ECO:0007669"/>
    <property type="project" value="TreeGrafter"/>
</dbReference>
<keyword evidence="5" id="KW-0812">Transmembrane</keyword>
<dbReference type="RefSeq" id="WP_151054363.1">
    <property type="nucleotide sequence ID" value="NZ_CP044222.1"/>
</dbReference>
<keyword evidence="7" id="KW-0998">Cell outer membrane</keyword>
<dbReference type="PANTHER" id="PTHR30026">
    <property type="entry name" value="OUTER MEMBRANE PROTEIN TOLC"/>
    <property type="match status" value="1"/>
</dbReference>
<evidence type="ECO:0000256" key="7">
    <source>
        <dbReference type="ARBA" id="ARBA00023237"/>
    </source>
</evidence>
<evidence type="ECO:0000256" key="8">
    <source>
        <dbReference type="SAM" id="SignalP"/>
    </source>
</evidence>
<dbReference type="NCBIfam" id="TIGR01844">
    <property type="entry name" value="type_I_sec_TolC"/>
    <property type="match status" value="1"/>
</dbReference>
<evidence type="ECO:0000256" key="3">
    <source>
        <dbReference type="ARBA" id="ARBA00022448"/>
    </source>
</evidence>
<dbReference type="PANTHER" id="PTHR30026:SF22">
    <property type="entry name" value="OUTER MEMBRANE EFFLUX PROTEIN"/>
    <property type="match status" value="1"/>
</dbReference>
<dbReference type="GO" id="GO:0009279">
    <property type="term" value="C:cell outer membrane"/>
    <property type="evidence" value="ECO:0007669"/>
    <property type="project" value="UniProtKB-SubCell"/>
</dbReference>
<dbReference type="AlphaFoldDB" id="A0A5J6LCA3"/>
<evidence type="ECO:0000313" key="9">
    <source>
        <dbReference type="EMBL" id="QEW06229.1"/>
    </source>
</evidence>
<protein>
    <submittedName>
        <fullName evidence="9">TolC family outer membrane protein</fullName>
    </submittedName>
</protein>
<dbReference type="GO" id="GO:0015562">
    <property type="term" value="F:efflux transmembrane transporter activity"/>
    <property type="evidence" value="ECO:0007669"/>
    <property type="project" value="InterPro"/>
</dbReference>
<keyword evidence="3" id="KW-0813">Transport</keyword>
<feature type="signal peptide" evidence="8">
    <location>
        <begin position="1"/>
        <end position="27"/>
    </location>
</feature>
<comment type="subcellular location">
    <subcellularLocation>
        <location evidence="1">Cell outer membrane</location>
    </subcellularLocation>
</comment>
<sequence length="475" mass="53695">MKIIKAPRTLLACLISGSCLLSVSAYAQMDSTTIADIARKAIETNPEVQASWHAFMASDYDTEFARGGYRPIVDFTAGYGHEYRDWENYTGEDEFSGAAAEISLTQMLYDGFRTRNEVRRFESAQLVRYFELLDNVENTALEAVNAYEDVMRYRELVALAEDNFDEHITVFDRIEESARAGVARRADLEQISGRLSLAEANLLTELSNLHDVSARYLRIVGELPADNMLPATLNDTRIPDDVREALQLAYQGNPAFHAAIRNIQSQEAAVDRRRSDFRPRLNLTARYGTQDYDDQGFDNRRSDGRVALEFQYNLYNGGRDRASLQRAYEEVNVAKFERDKACVDMRQTLQIAINDVRKLDEQLPILNQHRISSDRVRTAYKDQFDIGDRTLLDVLDSENEYFQASRAYTNAVYDRSIAAARTLTSMGELLPALDVVREGLPSLSDLGAESFTVDAESACPDLDVNSSIAQSRLQR</sequence>
<dbReference type="SUPFAM" id="SSF56954">
    <property type="entry name" value="Outer membrane efflux proteins (OEP)"/>
    <property type="match status" value="1"/>
</dbReference>
<keyword evidence="4" id="KW-1134">Transmembrane beta strand</keyword>
<evidence type="ECO:0000313" key="10">
    <source>
        <dbReference type="Proteomes" id="UP000325606"/>
    </source>
</evidence>
<reference evidence="9 10" key="1">
    <citation type="submission" date="2019-09" db="EMBL/GenBank/DDBJ databases">
        <title>Nitrincola iocasae sp. nov., a bacterium isolated from the sediment collected at a cold seep field in South China Sea.</title>
        <authorList>
            <person name="Zhang H."/>
            <person name="Wang H."/>
            <person name="Li C."/>
        </authorList>
    </citation>
    <scope>NUCLEOTIDE SEQUENCE [LARGE SCALE GENOMIC DNA]</scope>
    <source>
        <strain evidence="9 10">KXZD1103</strain>
    </source>
</reference>
<proteinExistence type="inferred from homology"/>
<gene>
    <name evidence="9" type="ORF">F5I99_06805</name>
</gene>
<evidence type="ECO:0000256" key="6">
    <source>
        <dbReference type="ARBA" id="ARBA00023136"/>
    </source>
</evidence>
<dbReference type="InterPro" id="IPR003423">
    <property type="entry name" value="OMP_efflux"/>
</dbReference>
<dbReference type="Proteomes" id="UP000325606">
    <property type="component" value="Chromosome"/>
</dbReference>
<keyword evidence="8" id="KW-0732">Signal</keyword>
<dbReference type="PROSITE" id="PS51257">
    <property type="entry name" value="PROKAR_LIPOPROTEIN"/>
    <property type="match status" value="1"/>
</dbReference>
<name>A0A5J6LCA3_9GAMM</name>
<dbReference type="GO" id="GO:0015288">
    <property type="term" value="F:porin activity"/>
    <property type="evidence" value="ECO:0007669"/>
    <property type="project" value="TreeGrafter"/>
</dbReference>
<dbReference type="InterPro" id="IPR051906">
    <property type="entry name" value="TolC-like"/>
</dbReference>
<keyword evidence="6" id="KW-0472">Membrane</keyword>
<dbReference type="Gene3D" id="1.20.1600.10">
    <property type="entry name" value="Outer membrane efflux proteins (OEP)"/>
    <property type="match status" value="1"/>
</dbReference>
<evidence type="ECO:0000256" key="5">
    <source>
        <dbReference type="ARBA" id="ARBA00022692"/>
    </source>
</evidence>
<dbReference type="Pfam" id="PF02321">
    <property type="entry name" value="OEP"/>
    <property type="match status" value="2"/>
</dbReference>
<organism evidence="9 10">
    <name type="scientific">Nitrincola iocasae</name>
    <dbReference type="NCBI Taxonomy" id="2614693"/>
    <lineage>
        <taxon>Bacteria</taxon>
        <taxon>Pseudomonadati</taxon>
        <taxon>Pseudomonadota</taxon>
        <taxon>Gammaproteobacteria</taxon>
        <taxon>Oceanospirillales</taxon>
        <taxon>Oceanospirillaceae</taxon>
        <taxon>Nitrincola</taxon>
    </lineage>
</organism>
<evidence type="ECO:0000256" key="2">
    <source>
        <dbReference type="ARBA" id="ARBA00007613"/>
    </source>
</evidence>
<feature type="chain" id="PRO_5023902334" evidence="8">
    <location>
        <begin position="28"/>
        <end position="475"/>
    </location>
</feature>
<dbReference type="InterPro" id="IPR010130">
    <property type="entry name" value="T1SS_OMP_TolC"/>
</dbReference>
<accession>A0A5J6LCA3</accession>
<evidence type="ECO:0000256" key="4">
    <source>
        <dbReference type="ARBA" id="ARBA00022452"/>
    </source>
</evidence>
<evidence type="ECO:0000256" key="1">
    <source>
        <dbReference type="ARBA" id="ARBA00004442"/>
    </source>
</evidence>
<comment type="similarity">
    <text evidence="2">Belongs to the outer membrane factor (OMF) (TC 1.B.17) family.</text>
</comment>